<keyword evidence="3" id="KW-1185">Reference proteome</keyword>
<proteinExistence type="predicted"/>
<evidence type="ECO:0000313" key="2">
    <source>
        <dbReference type="EMBL" id="KAF6744310.1"/>
    </source>
</evidence>
<reference evidence="2 3" key="1">
    <citation type="submission" date="2020-07" db="EMBL/GenBank/DDBJ databases">
        <title>Comparative genomics of pyrophilous fungi reveals a link between fire events and developmental genes.</title>
        <authorList>
            <consortium name="DOE Joint Genome Institute"/>
            <person name="Steindorff A.S."/>
            <person name="Carver A."/>
            <person name="Calhoun S."/>
            <person name="Stillman K."/>
            <person name="Liu H."/>
            <person name="Lipzen A."/>
            <person name="Pangilinan J."/>
            <person name="Labutti K."/>
            <person name="Bruns T.D."/>
            <person name="Grigoriev I.V."/>
        </authorList>
    </citation>
    <scope>NUCLEOTIDE SEQUENCE [LARGE SCALE GENOMIC DNA]</scope>
    <source>
        <strain evidence="2 3">CBS 144469</strain>
    </source>
</reference>
<dbReference type="EMBL" id="JACGCI010000124">
    <property type="protein sequence ID" value="KAF6744310.1"/>
    <property type="molecule type" value="Genomic_DNA"/>
</dbReference>
<feature type="region of interest" description="Disordered" evidence="1">
    <location>
        <begin position="145"/>
        <end position="170"/>
    </location>
</feature>
<gene>
    <name evidence="2" type="ORF">DFP72DRAFT_929702</name>
</gene>
<organism evidence="2 3">
    <name type="scientific">Ephemerocybe angulata</name>
    <dbReference type="NCBI Taxonomy" id="980116"/>
    <lineage>
        <taxon>Eukaryota</taxon>
        <taxon>Fungi</taxon>
        <taxon>Dikarya</taxon>
        <taxon>Basidiomycota</taxon>
        <taxon>Agaricomycotina</taxon>
        <taxon>Agaricomycetes</taxon>
        <taxon>Agaricomycetidae</taxon>
        <taxon>Agaricales</taxon>
        <taxon>Agaricineae</taxon>
        <taxon>Psathyrellaceae</taxon>
        <taxon>Ephemerocybe</taxon>
    </lineage>
</organism>
<sequence>MFWGWAQTDPAGIHASSAPGHGRPGSCQSGFRTLSGAPCPCAGAGRKLTLRGVTHPQLQYVDAGPSFILTPYSTNFNTSEYQSERFRNTTSMFWGWAQTDPAGIHASSAPVRGPWTSRISPHLNANPNAFRNTTSMFRGWAQTDPAGIHASSAPGHGRPRRPNTPRHPGMGSHLPFPWVHWC</sequence>
<dbReference type="OrthoDB" id="10461919at2759"/>
<name>A0A8H6HDA7_9AGAR</name>
<evidence type="ECO:0000313" key="3">
    <source>
        <dbReference type="Proteomes" id="UP000521943"/>
    </source>
</evidence>
<comment type="caution">
    <text evidence="2">The sequence shown here is derived from an EMBL/GenBank/DDBJ whole genome shotgun (WGS) entry which is preliminary data.</text>
</comment>
<accession>A0A8H6HDA7</accession>
<evidence type="ECO:0000256" key="1">
    <source>
        <dbReference type="SAM" id="MobiDB-lite"/>
    </source>
</evidence>
<protein>
    <submittedName>
        <fullName evidence="2">Uncharacterized protein</fullName>
    </submittedName>
</protein>
<dbReference type="Proteomes" id="UP000521943">
    <property type="component" value="Unassembled WGS sequence"/>
</dbReference>
<dbReference type="AlphaFoldDB" id="A0A8H6HDA7"/>